<dbReference type="AlphaFoldDB" id="A0A5J5DW21"/>
<organism evidence="2 3">
    <name type="scientific">Bifidobacterium vespertilionis</name>
    <dbReference type="NCBI Taxonomy" id="2562524"/>
    <lineage>
        <taxon>Bacteria</taxon>
        <taxon>Bacillati</taxon>
        <taxon>Actinomycetota</taxon>
        <taxon>Actinomycetes</taxon>
        <taxon>Bifidobacteriales</taxon>
        <taxon>Bifidobacteriaceae</taxon>
        <taxon>Bifidobacterium</taxon>
    </lineage>
</organism>
<dbReference type="OrthoDB" id="3233961at2"/>
<evidence type="ECO:0000313" key="4">
    <source>
        <dbReference type="Proteomes" id="UP000374630"/>
    </source>
</evidence>
<evidence type="ECO:0000313" key="3">
    <source>
        <dbReference type="Proteomes" id="UP000345527"/>
    </source>
</evidence>
<accession>A0A5J5DW21</accession>
<evidence type="ECO:0000313" key="1">
    <source>
        <dbReference type="EMBL" id="KAA8819076.1"/>
    </source>
</evidence>
<dbReference type="EMBL" id="RZNZ01000012">
    <property type="protein sequence ID" value="KAA8819076.1"/>
    <property type="molecule type" value="Genomic_DNA"/>
</dbReference>
<evidence type="ECO:0000313" key="2">
    <source>
        <dbReference type="EMBL" id="KAA8821047.1"/>
    </source>
</evidence>
<comment type="caution">
    <text evidence="2">The sequence shown here is derived from an EMBL/GenBank/DDBJ whole genome shotgun (WGS) entry which is preliminary data.</text>
</comment>
<sequence>MAGDHLNADQVGDLAALAEENISADQIGNVAGMIQEQGQNLDLGAIAERVGLPTDVIGQISGLLGR</sequence>
<protein>
    <submittedName>
        <fullName evidence="2">Chemotaxis protein</fullName>
    </submittedName>
</protein>
<dbReference type="Proteomes" id="UP000345527">
    <property type="component" value="Unassembled WGS sequence"/>
</dbReference>
<dbReference type="Proteomes" id="UP000374630">
    <property type="component" value="Unassembled WGS sequence"/>
</dbReference>
<proteinExistence type="predicted"/>
<reference evidence="3 4" key="1">
    <citation type="journal article" date="2019" name="Syst. Appl. Microbiol.">
        <title>Characterization of Bifidobacterium species in feaces of the Egyptian fruit bat: Description of B. vespertilionis sp. nov. and B. rousetti sp. nov.</title>
        <authorList>
            <person name="Modesto M."/>
            <person name="Satti M."/>
            <person name="Watanabe K."/>
            <person name="Puglisi E."/>
            <person name="Morelli L."/>
            <person name="Huang C.-H."/>
            <person name="Liou J.-S."/>
            <person name="Miyashita M."/>
            <person name="Tamura T."/>
            <person name="Saito S."/>
            <person name="Mori K."/>
            <person name="Huang L."/>
            <person name="Sciavilla P."/>
            <person name="Sandri C."/>
            <person name="Spiezio C."/>
            <person name="Vitali F."/>
            <person name="Cavalieri D."/>
            <person name="Perpetuini G."/>
            <person name="Tofalo R."/>
            <person name="Bonetti A."/>
            <person name="Arita M."/>
            <person name="Mattarelli P."/>
        </authorList>
    </citation>
    <scope>NUCLEOTIDE SEQUENCE [LARGE SCALE GENOMIC DNA]</scope>
    <source>
        <strain evidence="1 4">RST16</strain>
        <strain evidence="2 3">RST8</strain>
    </source>
</reference>
<keyword evidence="4" id="KW-1185">Reference proteome</keyword>
<dbReference type="EMBL" id="RZOA01000036">
    <property type="protein sequence ID" value="KAA8821047.1"/>
    <property type="molecule type" value="Genomic_DNA"/>
</dbReference>
<gene>
    <name evidence="2" type="ORF">EM848_11500</name>
    <name evidence="1" type="ORF">EMO90_08715</name>
</gene>
<name>A0A5J5DW21_9BIFI</name>